<dbReference type="EMBL" id="KN552036">
    <property type="protein sequence ID" value="KHJ91480.1"/>
    <property type="molecule type" value="Genomic_DNA"/>
</dbReference>
<feature type="signal peptide" evidence="1">
    <location>
        <begin position="1"/>
        <end position="16"/>
    </location>
</feature>
<keyword evidence="1" id="KW-0732">Signal</keyword>
<evidence type="ECO:0000256" key="1">
    <source>
        <dbReference type="SAM" id="SignalP"/>
    </source>
</evidence>
<dbReference type="PANTHER" id="PTHR23208">
    <property type="entry name" value="LYSOZYME PROTEIN"/>
    <property type="match status" value="1"/>
</dbReference>
<accession>A0A0B1T7W7</accession>
<protein>
    <recommendedName>
        <fullName evidence="4">Lysozyme</fullName>
    </recommendedName>
</protein>
<reference evidence="2 3" key="1">
    <citation type="submission" date="2014-03" db="EMBL/GenBank/DDBJ databases">
        <title>Draft genome of the hookworm Oesophagostomum dentatum.</title>
        <authorList>
            <person name="Mitreva M."/>
        </authorList>
    </citation>
    <scope>NUCLEOTIDE SEQUENCE [LARGE SCALE GENOMIC DNA]</scope>
    <source>
        <strain evidence="2 3">OD-Hann</strain>
    </source>
</reference>
<dbReference type="AlphaFoldDB" id="A0A0B1T7W7"/>
<name>A0A0B1T7W7_OESDE</name>
<sequence>MVSNFLLVSLFVACHAKAITNLAASSTYAYAVDLDKPISLTSFQCMKKAGYSTAFIRAYDPSGTGKFDTNAVNNIRNANKAGLGTEIFMTPQPRSTKKGSTQIMELLEGLKKENIKATTVWVQVTSPVNWGSNVDNNIYFLNDIVSMAKIVSDLVHSSWCKVDDAGCASATVVSAEHISSNLAVADFLFIPIEVSSYS</sequence>
<gene>
    <name evidence="2" type="ORF">OESDEN_08659</name>
</gene>
<dbReference type="Gene3D" id="3.20.20.80">
    <property type="entry name" value="Glycosidases"/>
    <property type="match status" value="1"/>
</dbReference>
<dbReference type="OrthoDB" id="25039at2759"/>
<evidence type="ECO:0000313" key="3">
    <source>
        <dbReference type="Proteomes" id="UP000053660"/>
    </source>
</evidence>
<dbReference type="InterPro" id="IPR017853">
    <property type="entry name" value="GH"/>
</dbReference>
<keyword evidence="3" id="KW-1185">Reference proteome</keyword>
<evidence type="ECO:0008006" key="4">
    <source>
        <dbReference type="Google" id="ProtNLM"/>
    </source>
</evidence>
<evidence type="ECO:0000313" key="2">
    <source>
        <dbReference type="EMBL" id="KHJ91480.1"/>
    </source>
</evidence>
<dbReference type="InterPro" id="IPR051595">
    <property type="entry name" value="GH25_Enzymes"/>
</dbReference>
<dbReference type="GO" id="GO:0007165">
    <property type="term" value="P:signal transduction"/>
    <property type="evidence" value="ECO:0007669"/>
    <property type="project" value="TreeGrafter"/>
</dbReference>
<dbReference type="PANTHER" id="PTHR23208:SF36">
    <property type="entry name" value="LYSOZYME-RELATED"/>
    <property type="match status" value="1"/>
</dbReference>
<dbReference type="SUPFAM" id="SSF51445">
    <property type="entry name" value="(Trans)glycosidases"/>
    <property type="match status" value="1"/>
</dbReference>
<feature type="chain" id="PRO_5002062262" description="Lysozyme" evidence="1">
    <location>
        <begin position="17"/>
        <end position="198"/>
    </location>
</feature>
<dbReference type="GO" id="GO:0045087">
    <property type="term" value="P:innate immune response"/>
    <property type="evidence" value="ECO:0007669"/>
    <property type="project" value="TreeGrafter"/>
</dbReference>
<organism evidence="2 3">
    <name type="scientific">Oesophagostomum dentatum</name>
    <name type="common">Nodular worm</name>
    <dbReference type="NCBI Taxonomy" id="61180"/>
    <lineage>
        <taxon>Eukaryota</taxon>
        <taxon>Metazoa</taxon>
        <taxon>Ecdysozoa</taxon>
        <taxon>Nematoda</taxon>
        <taxon>Chromadorea</taxon>
        <taxon>Rhabditida</taxon>
        <taxon>Rhabditina</taxon>
        <taxon>Rhabditomorpha</taxon>
        <taxon>Strongyloidea</taxon>
        <taxon>Strongylidae</taxon>
        <taxon>Oesophagostomum</taxon>
    </lineage>
</organism>
<proteinExistence type="predicted"/>
<dbReference type="Proteomes" id="UP000053660">
    <property type="component" value="Unassembled WGS sequence"/>
</dbReference>